<dbReference type="GO" id="GO:0006357">
    <property type="term" value="P:regulation of transcription by RNA polymerase II"/>
    <property type="evidence" value="ECO:0007669"/>
    <property type="project" value="TreeGrafter"/>
</dbReference>
<feature type="region of interest" description="Disordered" evidence="8">
    <location>
        <begin position="62"/>
        <end position="130"/>
    </location>
</feature>
<keyword evidence="10" id="KW-1185">Reference proteome</keyword>
<evidence type="ECO:0000256" key="2">
    <source>
        <dbReference type="ARBA" id="ARBA00022473"/>
    </source>
</evidence>
<evidence type="ECO:0000256" key="7">
    <source>
        <dbReference type="ARBA" id="ARBA00023242"/>
    </source>
</evidence>
<gene>
    <name evidence="9" type="ORF">D4764_09G0004580</name>
</gene>
<dbReference type="AlphaFoldDB" id="A0A5C6MKT3"/>
<dbReference type="EMBL" id="RHFK02000022">
    <property type="protein sequence ID" value="TWW55409.1"/>
    <property type="molecule type" value="Genomic_DNA"/>
</dbReference>
<proteinExistence type="predicted"/>
<evidence type="ECO:0000313" key="10">
    <source>
        <dbReference type="Proteomes" id="UP000324091"/>
    </source>
</evidence>
<reference evidence="9 10" key="1">
    <citation type="submission" date="2019-04" db="EMBL/GenBank/DDBJ databases">
        <title>Chromosome genome assembly for Takifugu flavidus.</title>
        <authorList>
            <person name="Xiao S."/>
        </authorList>
    </citation>
    <scope>NUCLEOTIDE SEQUENCE [LARGE SCALE GENOMIC DNA]</scope>
    <source>
        <strain evidence="9">HTHZ2018</strain>
        <tissue evidence="9">Muscle</tissue>
    </source>
</reference>
<keyword evidence="9" id="KW-0238">DNA-binding</keyword>
<comment type="subcellular location">
    <subcellularLocation>
        <location evidence="1">Nucleus</location>
    </subcellularLocation>
</comment>
<evidence type="ECO:0000256" key="3">
    <source>
        <dbReference type="ARBA" id="ARBA00022491"/>
    </source>
</evidence>
<feature type="compositionally biased region" description="Basic residues" evidence="8">
    <location>
        <begin position="105"/>
        <end position="116"/>
    </location>
</feature>
<keyword evidence="7" id="KW-0539">Nucleus</keyword>
<evidence type="ECO:0000256" key="6">
    <source>
        <dbReference type="ARBA" id="ARBA00023163"/>
    </source>
</evidence>
<organism evidence="9 10">
    <name type="scientific">Takifugu flavidus</name>
    <name type="common">sansaifugu</name>
    <dbReference type="NCBI Taxonomy" id="433684"/>
    <lineage>
        <taxon>Eukaryota</taxon>
        <taxon>Metazoa</taxon>
        <taxon>Chordata</taxon>
        <taxon>Craniata</taxon>
        <taxon>Vertebrata</taxon>
        <taxon>Euteleostomi</taxon>
        <taxon>Actinopterygii</taxon>
        <taxon>Neopterygii</taxon>
        <taxon>Teleostei</taxon>
        <taxon>Neoteleostei</taxon>
        <taxon>Acanthomorphata</taxon>
        <taxon>Eupercaria</taxon>
        <taxon>Tetraodontiformes</taxon>
        <taxon>Tetradontoidea</taxon>
        <taxon>Tetraodontidae</taxon>
        <taxon>Takifugu</taxon>
    </lineage>
</organism>
<evidence type="ECO:0000256" key="4">
    <source>
        <dbReference type="ARBA" id="ARBA00023015"/>
    </source>
</evidence>
<feature type="compositionally biased region" description="Basic and acidic residues" evidence="8">
    <location>
        <begin position="117"/>
        <end position="130"/>
    </location>
</feature>
<dbReference type="GO" id="GO:0030154">
    <property type="term" value="P:cell differentiation"/>
    <property type="evidence" value="ECO:0007669"/>
    <property type="project" value="InterPro"/>
</dbReference>
<keyword evidence="4" id="KW-0805">Transcription regulation</keyword>
<dbReference type="Gene3D" id="1.10.10.60">
    <property type="entry name" value="Homeodomain-like"/>
    <property type="match status" value="1"/>
</dbReference>
<dbReference type="CDD" id="cd00086">
    <property type="entry name" value="homeodomain"/>
    <property type="match status" value="1"/>
</dbReference>
<dbReference type="InterPro" id="IPR001356">
    <property type="entry name" value="HD"/>
</dbReference>
<protein>
    <submittedName>
        <fullName evidence="9">Homeodomain-only protein</fullName>
    </submittedName>
</protein>
<sequence length="206" mass="22826">MRRRHLTPVITCGNITSAHAGVPPTVTLPVSHCGILVTQTLGAGLRTPTGPSEEMAAKLRANVRGRRSKTSTRTRPPTHGHSLRPSSPSPPSPAELLQPRPVRTAPHRTAPRRRRSDPRPKFPPRTDQKEVADMASKTLEYQNLSKEQIAVLEENFNKISKHPEGMTLMLIAAECGLTEEETLVSTRDTHAQERDTRGLVRRNRPL</sequence>
<keyword evidence="6" id="KW-0804">Transcription</keyword>
<keyword evidence="3" id="KW-0678">Repressor</keyword>
<evidence type="ECO:0000256" key="5">
    <source>
        <dbReference type="ARBA" id="ARBA00023155"/>
    </source>
</evidence>
<evidence type="ECO:0000256" key="1">
    <source>
        <dbReference type="ARBA" id="ARBA00004123"/>
    </source>
</evidence>
<accession>A0A5C6MKT3</accession>
<feature type="compositionally biased region" description="Basic residues" evidence="8">
    <location>
        <begin position="62"/>
        <end position="82"/>
    </location>
</feature>
<comment type="caution">
    <text evidence="9">The sequence shown here is derived from an EMBL/GenBank/DDBJ whole genome shotgun (WGS) entry which is preliminary data.</text>
</comment>
<name>A0A5C6MKT3_9TELE</name>
<dbReference type="GO" id="GO:0003677">
    <property type="term" value="F:DNA binding"/>
    <property type="evidence" value="ECO:0007669"/>
    <property type="project" value="UniProtKB-KW"/>
</dbReference>
<evidence type="ECO:0000256" key="8">
    <source>
        <dbReference type="SAM" id="MobiDB-lite"/>
    </source>
</evidence>
<keyword evidence="2" id="KW-0217">Developmental protein</keyword>
<dbReference type="Proteomes" id="UP000324091">
    <property type="component" value="Chromosome 9"/>
</dbReference>
<dbReference type="GO" id="GO:0005634">
    <property type="term" value="C:nucleus"/>
    <property type="evidence" value="ECO:0007669"/>
    <property type="project" value="UniProtKB-SubCell"/>
</dbReference>
<keyword evidence="5 9" id="KW-0371">Homeobox</keyword>
<dbReference type="PANTHER" id="PTHR21408">
    <property type="entry name" value="HOMEODOMAIN-ONLY PROTEIN"/>
    <property type="match status" value="1"/>
</dbReference>
<dbReference type="InterPro" id="IPR039162">
    <property type="entry name" value="HOPX"/>
</dbReference>
<evidence type="ECO:0000313" key="9">
    <source>
        <dbReference type="EMBL" id="TWW55409.1"/>
    </source>
</evidence>
<dbReference type="PANTHER" id="PTHR21408:SF1">
    <property type="entry name" value="HOMEODOMAIN-ONLY PROTEIN"/>
    <property type="match status" value="1"/>
</dbReference>